<evidence type="ECO:0000256" key="2">
    <source>
        <dbReference type="ARBA" id="ARBA00002368"/>
    </source>
</evidence>
<dbReference type="InterPro" id="IPR032466">
    <property type="entry name" value="Metal_Hydrolase"/>
</dbReference>
<dbReference type="NCBIfam" id="TIGR00857">
    <property type="entry name" value="pyrC_multi"/>
    <property type="match status" value="1"/>
</dbReference>
<evidence type="ECO:0000256" key="5">
    <source>
        <dbReference type="ARBA" id="ARBA00022801"/>
    </source>
</evidence>
<keyword evidence="4" id="KW-0479">Metal-binding</keyword>
<comment type="function">
    <text evidence="2">Catalyzes the reversible cyclization of carbamoyl aspartate to dihydroorotate.</text>
</comment>
<evidence type="ECO:0000256" key="4">
    <source>
        <dbReference type="ARBA" id="ARBA00022723"/>
    </source>
</evidence>
<accession>A0AB35YS37</accession>
<dbReference type="Gene3D" id="2.30.40.10">
    <property type="entry name" value="Urease, subunit C, domain 1"/>
    <property type="match status" value="1"/>
</dbReference>
<comment type="cofactor">
    <cofactor evidence="1">
        <name>Zn(2+)</name>
        <dbReference type="ChEBI" id="CHEBI:29105"/>
    </cofactor>
</comment>
<dbReference type="InterPro" id="IPR002195">
    <property type="entry name" value="Dihydroorotase_CS"/>
</dbReference>
<dbReference type="InterPro" id="IPR006680">
    <property type="entry name" value="Amidohydro-rel"/>
</dbReference>
<dbReference type="GO" id="GO:0005737">
    <property type="term" value="C:cytoplasm"/>
    <property type="evidence" value="ECO:0007669"/>
    <property type="project" value="TreeGrafter"/>
</dbReference>
<keyword evidence="10" id="KW-1185">Reference proteome</keyword>
<dbReference type="GO" id="GO:0004038">
    <property type="term" value="F:allantoinase activity"/>
    <property type="evidence" value="ECO:0007669"/>
    <property type="project" value="TreeGrafter"/>
</dbReference>
<evidence type="ECO:0000313" key="9">
    <source>
        <dbReference type="Proteomes" id="UP001388259"/>
    </source>
</evidence>
<dbReference type="PROSITE" id="PS00483">
    <property type="entry name" value="DIHYDROOROTASE_2"/>
    <property type="match status" value="1"/>
</dbReference>
<dbReference type="PANTHER" id="PTHR43668:SF4">
    <property type="entry name" value="ALLANTOINASE"/>
    <property type="match status" value="1"/>
</dbReference>
<dbReference type="InterPro" id="IPR050138">
    <property type="entry name" value="DHOase/Allantoinase_Hydrolase"/>
</dbReference>
<dbReference type="GO" id="GO:0004151">
    <property type="term" value="F:dihydroorotase activity"/>
    <property type="evidence" value="ECO:0007669"/>
    <property type="project" value="UniProtKB-EC"/>
</dbReference>
<dbReference type="GO" id="GO:0046872">
    <property type="term" value="F:metal ion binding"/>
    <property type="evidence" value="ECO:0007669"/>
    <property type="project" value="UniProtKB-KW"/>
</dbReference>
<evidence type="ECO:0000256" key="3">
    <source>
        <dbReference type="ARBA" id="ARBA00010286"/>
    </source>
</evidence>
<proteinExistence type="inferred from homology"/>
<dbReference type="SUPFAM" id="SSF51338">
    <property type="entry name" value="Composite domain of metallo-dependent hydrolases"/>
    <property type="match status" value="1"/>
</dbReference>
<evidence type="ECO:0000313" key="10">
    <source>
        <dbReference type="Proteomes" id="UP001390963"/>
    </source>
</evidence>
<evidence type="ECO:0000313" key="7">
    <source>
        <dbReference type="EMBL" id="MEM0517974.1"/>
    </source>
</evidence>
<evidence type="ECO:0000256" key="1">
    <source>
        <dbReference type="ARBA" id="ARBA00001947"/>
    </source>
</evidence>
<evidence type="ECO:0000313" key="8">
    <source>
        <dbReference type="EMBL" id="MEM0573094.1"/>
    </source>
</evidence>
<reference evidence="7 10" key="1">
    <citation type="submission" date="2024-01" db="EMBL/GenBank/DDBJ databases">
        <title>Aequorivita flavus sp. nov., isolated from deep-sea sediment.</title>
        <authorList>
            <person name="Chen X."/>
        </authorList>
    </citation>
    <scope>NUCLEOTIDE SEQUENCE</scope>
    <source>
        <strain evidence="7">MCCC 1A16923</strain>
        <strain evidence="8 10">MCCC 1A16935</strain>
    </source>
</reference>
<dbReference type="Proteomes" id="UP001390963">
    <property type="component" value="Unassembled WGS sequence"/>
</dbReference>
<dbReference type="Gene3D" id="3.20.20.140">
    <property type="entry name" value="Metal-dependent hydrolases"/>
    <property type="match status" value="1"/>
</dbReference>
<comment type="similarity">
    <text evidence="3">Belongs to the metallo-dependent hydrolases superfamily. DHOase family. Class I DHOase subfamily.</text>
</comment>
<sequence>MKSVLIKNANIVNEGKIVKGDVLVKDGRIAEISETISMKSAETKVIDADGSYLLPGMIDDQVHFREPGLTHKATVETESKAAVAGGITSFIEMPNTNPQATTINLLEDKFDIAAKTSWANYSFMFGGTNDNIDEILKVDPQKVAGLKLFLGSSTGNMLVDDPKILEEIFSKTKLLISAHCEDEDTIKKNLEKAKEEFGEDIPIALHPKIRSEEACYISSSRAIKLAEKTGARLHVFHLSTEKETHLFSNKKPLAEKKITAEVCIHHLWFSEEDYKLKGTKIKWNPAVKTQKDRDGLLKALLDDRIDVIATDHAPHTIEEKNNKYLSAPSGGPLVQHGLVALLEMYHKGKISIEKIVEKFAHNPAILFQIKERGFIREGYKADLVLVDLNSPWNVKKENILYKCGWSPFEGTIFKSRITHTLVNGVVVYENFKFPNKSNAERLTFDR</sequence>
<gene>
    <name evidence="8" type="ORF">VZD24_06185</name>
    <name evidence="7" type="ORF">VZD85_06385</name>
</gene>
<protein>
    <submittedName>
        <fullName evidence="7">Dihydroorotase</fullName>
        <ecNumber evidence="7">3.5.2.3</ecNumber>
    </submittedName>
</protein>
<keyword evidence="5 7" id="KW-0378">Hydrolase</keyword>
<name>A0AB35YS37_9FLAO</name>
<dbReference type="Proteomes" id="UP001388259">
    <property type="component" value="Unassembled WGS sequence"/>
</dbReference>
<dbReference type="CDD" id="cd01318">
    <property type="entry name" value="DHOase_IIb"/>
    <property type="match status" value="1"/>
</dbReference>
<dbReference type="InterPro" id="IPR011059">
    <property type="entry name" value="Metal-dep_hydrolase_composite"/>
</dbReference>
<dbReference type="AlphaFoldDB" id="A0AB35YS37"/>
<organism evidence="7 9">
    <name type="scientific">Aequorivita flava</name>
    <dbReference type="NCBI Taxonomy" id="3114371"/>
    <lineage>
        <taxon>Bacteria</taxon>
        <taxon>Pseudomonadati</taxon>
        <taxon>Bacteroidota</taxon>
        <taxon>Flavobacteriia</taxon>
        <taxon>Flavobacteriales</taxon>
        <taxon>Flavobacteriaceae</taxon>
        <taxon>Aequorivita</taxon>
    </lineage>
</organism>
<dbReference type="PANTHER" id="PTHR43668">
    <property type="entry name" value="ALLANTOINASE"/>
    <property type="match status" value="1"/>
</dbReference>
<dbReference type="RefSeq" id="WP_342687036.1">
    <property type="nucleotide sequence ID" value="NZ_JAZBJM010000003.1"/>
</dbReference>
<dbReference type="EC" id="3.5.2.3" evidence="7"/>
<dbReference type="GO" id="GO:0006145">
    <property type="term" value="P:purine nucleobase catabolic process"/>
    <property type="evidence" value="ECO:0007669"/>
    <property type="project" value="TreeGrafter"/>
</dbReference>
<dbReference type="SUPFAM" id="SSF51556">
    <property type="entry name" value="Metallo-dependent hydrolases"/>
    <property type="match status" value="1"/>
</dbReference>
<dbReference type="Pfam" id="PF01979">
    <property type="entry name" value="Amidohydro_1"/>
    <property type="match status" value="1"/>
</dbReference>
<feature type="domain" description="Amidohydrolase-related" evidence="6">
    <location>
        <begin position="52"/>
        <end position="427"/>
    </location>
</feature>
<comment type="caution">
    <text evidence="7">The sequence shown here is derived from an EMBL/GenBank/DDBJ whole genome shotgun (WGS) entry which is preliminary data.</text>
</comment>
<dbReference type="EMBL" id="JAZBJM010000003">
    <property type="protein sequence ID" value="MEM0517974.1"/>
    <property type="molecule type" value="Genomic_DNA"/>
</dbReference>
<evidence type="ECO:0000259" key="6">
    <source>
        <dbReference type="Pfam" id="PF01979"/>
    </source>
</evidence>
<dbReference type="NCBIfam" id="NF006688">
    <property type="entry name" value="PRK09236.1"/>
    <property type="match status" value="1"/>
</dbReference>
<dbReference type="EMBL" id="JBANCF010000003">
    <property type="protein sequence ID" value="MEM0573094.1"/>
    <property type="molecule type" value="Genomic_DNA"/>
</dbReference>